<comment type="caution">
    <text evidence="2">The sequence shown here is derived from an EMBL/GenBank/DDBJ whole genome shotgun (WGS) entry which is preliminary data.</text>
</comment>
<protein>
    <submittedName>
        <fullName evidence="2">tRNA A64-2'-O-ribosylphosphate transferase</fullName>
    </submittedName>
</protein>
<evidence type="ECO:0000259" key="1">
    <source>
        <dbReference type="Pfam" id="PF17184"/>
    </source>
</evidence>
<proteinExistence type="predicted"/>
<dbReference type="GO" id="GO:0005737">
    <property type="term" value="C:cytoplasm"/>
    <property type="evidence" value="ECO:0007669"/>
    <property type="project" value="TreeGrafter"/>
</dbReference>
<dbReference type="GO" id="GO:0019988">
    <property type="term" value="P:charged-tRNA amino acid modification"/>
    <property type="evidence" value="ECO:0007669"/>
    <property type="project" value="InterPro"/>
</dbReference>
<dbReference type="InParanoid" id="A0A1Z5K0Z9"/>
<dbReference type="GO" id="GO:0043399">
    <property type="term" value="F:tRNA adenosine(64)-2'-O-ribosylphosphate transferase activity"/>
    <property type="evidence" value="ECO:0007669"/>
    <property type="project" value="InterPro"/>
</dbReference>
<gene>
    <name evidence="2" type="ORF">FisN_1Lh563</name>
</gene>
<dbReference type="PANTHER" id="PTHR31811:SF0">
    <property type="entry name" value="TRNA A64-2'-O-RIBOSYLPHOSPHATE TRANSFERASE"/>
    <property type="match status" value="1"/>
</dbReference>
<accession>A0A1Z5K0Z9</accession>
<keyword evidence="2" id="KW-0808">Transferase</keyword>
<keyword evidence="3" id="KW-1185">Reference proteome</keyword>
<evidence type="ECO:0000313" key="3">
    <source>
        <dbReference type="Proteomes" id="UP000198406"/>
    </source>
</evidence>
<feature type="domain" description="Rit1 N-terminal" evidence="1">
    <location>
        <begin position="29"/>
        <end position="302"/>
    </location>
</feature>
<name>A0A1Z5K0Z9_FISSO</name>
<organism evidence="2 3">
    <name type="scientific">Fistulifera solaris</name>
    <name type="common">Oleaginous diatom</name>
    <dbReference type="NCBI Taxonomy" id="1519565"/>
    <lineage>
        <taxon>Eukaryota</taxon>
        <taxon>Sar</taxon>
        <taxon>Stramenopiles</taxon>
        <taxon>Ochrophyta</taxon>
        <taxon>Bacillariophyta</taxon>
        <taxon>Bacillariophyceae</taxon>
        <taxon>Bacillariophycidae</taxon>
        <taxon>Naviculales</taxon>
        <taxon>Naviculaceae</taxon>
        <taxon>Fistulifera</taxon>
    </lineage>
</organism>
<dbReference type="PANTHER" id="PTHR31811">
    <property type="entry name" value="TRNA A64-2'-O-RIBOSYLPHOSPHATE TRANSFERASE"/>
    <property type="match status" value="1"/>
</dbReference>
<dbReference type="EMBL" id="BDSP01000141">
    <property type="protein sequence ID" value="GAX19965.1"/>
    <property type="molecule type" value="Genomic_DNA"/>
</dbReference>
<dbReference type="InterPro" id="IPR033449">
    <property type="entry name" value="Rit1_N"/>
</dbReference>
<dbReference type="OrthoDB" id="45256at2759"/>
<sequence>MKFDLIIVYCCESMQIPICDWREKRERQKEINKIRNRLHSIEYDVVQFLKPCLRDVKAKSTVMKTWPLLANQRCGAWYTGSLTKSSCYFKSVDGHVGTWNFSLKRLNLEVFRSARKAGGCWIVDASRSKEMPDSFSRTIPIWAAVLNRIILKYRQAHKTRGWDRSLYTPNTISHEERDAIIALLDARVEELFTSGVILQPNELAQLNKPLRPVWITEDTVNNCDEMQHLDELANNYCLIVCVSCGFRSHLPKDISFTYSSGAGDDDESWSRGLTPDIFCKKKSAILKLSTNDQVEALVDQLVIAAKDEDTGDDCSFHAIGESGIFIGTRRAGKPPECWECFDAILNVTTLEYEEMVSESPLPESHYYLQLPVEEGTRPVSGCRVGGGGAVF</sequence>
<dbReference type="InterPro" id="IPR007306">
    <property type="entry name" value="Rit1"/>
</dbReference>
<dbReference type="Proteomes" id="UP000198406">
    <property type="component" value="Unassembled WGS sequence"/>
</dbReference>
<dbReference type="AlphaFoldDB" id="A0A1Z5K0Z9"/>
<reference evidence="2 3" key="1">
    <citation type="journal article" date="2015" name="Plant Cell">
        <title>Oil accumulation by the oleaginous diatom Fistulifera solaris as revealed by the genome and transcriptome.</title>
        <authorList>
            <person name="Tanaka T."/>
            <person name="Maeda Y."/>
            <person name="Veluchamy A."/>
            <person name="Tanaka M."/>
            <person name="Abida H."/>
            <person name="Marechal E."/>
            <person name="Bowler C."/>
            <person name="Muto M."/>
            <person name="Sunaga Y."/>
            <person name="Tanaka M."/>
            <person name="Yoshino T."/>
            <person name="Taniguchi T."/>
            <person name="Fukuda Y."/>
            <person name="Nemoto M."/>
            <person name="Matsumoto M."/>
            <person name="Wong P.S."/>
            <person name="Aburatani S."/>
            <person name="Fujibuchi W."/>
        </authorList>
    </citation>
    <scope>NUCLEOTIDE SEQUENCE [LARGE SCALE GENOMIC DNA]</scope>
    <source>
        <strain evidence="2 3">JPCC DA0580</strain>
    </source>
</reference>
<dbReference type="Pfam" id="PF17184">
    <property type="entry name" value="Rit1_C"/>
    <property type="match status" value="1"/>
</dbReference>
<evidence type="ECO:0000313" key="2">
    <source>
        <dbReference type="EMBL" id="GAX19965.1"/>
    </source>
</evidence>